<evidence type="ECO:0000256" key="5">
    <source>
        <dbReference type="ARBA" id="ARBA00022984"/>
    </source>
</evidence>
<dbReference type="InterPro" id="IPR005490">
    <property type="entry name" value="LD_TPept_cat_dom"/>
</dbReference>
<gene>
    <name evidence="10" type="ORF">NCTC10717_01023</name>
</gene>
<dbReference type="CDD" id="cd16913">
    <property type="entry name" value="YkuD_like"/>
    <property type="match status" value="1"/>
</dbReference>
<comment type="pathway">
    <text evidence="1 7">Cell wall biogenesis; peptidoglycan biosynthesis.</text>
</comment>
<accession>A0A380MWQ3</accession>
<feature type="signal peptide" evidence="8">
    <location>
        <begin position="1"/>
        <end position="24"/>
    </location>
</feature>
<protein>
    <submittedName>
        <fullName evidence="10">Murein L,D-transpeptidase</fullName>
    </submittedName>
</protein>
<dbReference type="Gene3D" id="2.40.440.10">
    <property type="entry name" value="L,D-transpeptidase catalytic domain-like"/>
    <property type="match status" value="1"/>
</dbReference>
<dbReference type="GO" id="GO:0016740">
    <property type="term" value="F:transferase activity"/>
    <property type="evidence" value="ECO:0007669"/>
    <property type="project" value="UniProtKB-KW"/>
</dbReference>
<evidence type="ECO:0000256" key="1">
    <source>
        <dbReference type="ARBA" id="ARBA00004752"/>
    </source>
</evidence>
<comment type="similarity">
    <text evidence="2">Belongs to the YkuD family.</text>
</comment>
<feature type="active site" description="Proton donor/acceptor" evidence="7">
    <location>
        <position position="408"/>
    </location>
</feature>
<name>A0A380MWQ3_9GAMM</name>
<dbReference type="EMBL" id="UHIA01000004">
    <property type="protein sequence ID" value="SUO96476.1"/>
    <property type="molecule type" value="Genomic_DNA"/>
</dbReference>
<dbReference type="GO" id="GO:0004180">
    <property type="term" value="F:carboxypeptidase activity"/>
    <property type="evidence" value="ECO:0007669"/>
    <property type="project" value="UniProtKB-ARBA"/>
</dbReference>
<evidence type="ECO:0000313" key="11">
    <source>
        <dbReference type="Proteomes" id="UP000254575"/>
    </source>
</evidence>
<dbReference type="PANTHER" id="PTHR41533">
    <property type="entry name" value="L,D-TRANSPEPTIDASE HI_1667-RELATED"/>
    <property type="match status" value="1"/>
</dbReference>
<dbReference type="RefSeq" id="WP_115218286.1">
    <property type="nucleotide sequence ID" value="NZ_UHIA01000004.1"/>
</dbReference>
<reference evidence="10 11" key="1">
    <citation type="submission" date="2018-06" db="EMBL/GenBank/DDBJ databases">
        <authorList>
            <consortium name="Pathogen Informatics"/>
            <person name="Doyle S."/>
        </authorList>
    </citation>
    <scope>NUCLEOTIDE SEQUENCE [LARGE SCALE GENOMIC DNA]</scope>
    <source>
        <strain evidence="10 11">NCTC10717</strain>
    </source>
</reference>
<evidence type="ECO:0000259" key="9">
    <source>
        <dbReference type="PROSITE" id="PS52029"/>
    </source>
</evidence>
<feature type="chain" id="PRO_5016615365" evidence="8">
    <location>
        <begin position="25"/>
        <end position="509"/>
    </location>
</feature>
<dbReference type="PROSITE" id="PS52029">
    <property type="entry name" value="LD_TPASE"/>
    <property type="match status" value="1"/>
</dbReference>
<keyword evidence="8" id="KW-0732">Signal</keyword>
<dbReference type="Pfam" id="PF20142">
    <property type="entry name" value="Scaffold"/>
    <property type="match status" value="1"/>
</dbReference>
<dbReference type="Pfam" id="PF03734">
    <property type="entry name" value="YkuD"/>
    <property type="match status" value="1"/>
</dbReference>
<dbReference type="InterPro" id="IPR045380">
    <property type="entry name" value="LD_TPept_scaffold_dom"/>
</dbReference>
<keyword evidence="6 7" id="KW-0961">Cell wall biogenesis/degradation</keyword>
<evidence type="ECO:0000256" key="7">
    <source>
        <dbReference type="PROSITE-ProRule" id="PRU01373"/>
    </source>
</evidence>
<dbReference type="GO" id="GO:0008360">
    <property type="term" value="P:regulation of cell shape"/>
    <property type="evidence" value="ECO:0007669"/>
    <property type="project" value="UniProtKB-UniRule"/>
</dbReference>
<evidence type="ECO:0000256" key="3">
    <source>
        <dbReference type="ARBA" id="ARBA00022679"/>
    </source>
</evidence>
<feature type="active site" description="Nucleophile" evidence="7">
    <location>
        <position position="427"/>
    </location>
</feature>
<feature type="domain" description="L,D-TPase catalytic" evidence="9">
    <location>
        <begin position="280"/>
        <end position="452"/>
    </location>
</feature>
<sequence length="509" mass="57402">MALRTSRCILTIAVLGTLLTVAQAQQIDATEDSIFDEAPPSLADNLPPDANPEDILNAQTIEAETVVPAQPSIRSEMMPFNSRRIHLMEALQQPLSSVSINHNAVKLNQPQLVAEFYRREQFPTIWTHETVPNPIIAQLQEAIKASADDALNPNRYHANIINYLQAGTHYQDITALEILLTDAWLSLVYDLANGIVDAKKIDRTWNAPKVSHEQLAAWLAEGINAQDVLSPIQAINAQDTAYQALKQQYILNRDQQLKTDDLVINMERIRWMAQDWHEQRYIFVNIPSYEVTVVENDKNIYQTKAVVGRKDRATPRFVDRMRHVVMSPTWTVPPTIMRKDKLPQLIRNPAAFNGSYEAISPGGKVVRPSDVNWSSAGTSYRLRQKPGGQNALGRVKFLFPNEHAIYLHDTPSKGLFGRSNRALSSGCIRLQDPMDFANLLLKGSSWTPEKIKTASNQSKEQWANLQKQTPVYLVYWTTWADPSGNIRSAKDVYELDAKLTNAYKKALVN</sequence>
<dbReference type="AlphaFoldDB" id="A0A380MWQ3"/>
<dbReference type="InterPro" id="IPR052905">
    <property type="entry name" value="LD-transpeptidase_YkuD-like"/>
</dbReference>
<keyword evidence="3" id="KW-0808">Transferase</keyword>
<dbReference type="Proteomes" id="UP000254575">
    <property type="component" value="Unassembled WGS sequence"/>
</dbReference>
<proteinExistence type="inferred from homology"/>
<dbReference type="InterPro" id="IPR038063">
    <property type="entry name" value="Transpep_catalytic_dom"/>
</dbReference>
<dbReference type="OrthoDB" id="9778545at2"/>
<evidence type="ECO:0000256" key="8">
    <source>
        <dbReference type="SAM" id="SignalP"/>
    </source>
</evidence>
<dbReference type="UniPathway" id="UPA00219"/>
<evidence type="ECO:0000256" key="2">
    <source>
        <dbReference type="ARBA" id="ARBA00005992"/>
    </source>
</evidence>
<dbReference type="GO" id="GO:0071555">
    <property type="term" value="P:cell wall organization"/>
    <property type="evidence" value="ECO:0007669"/>
    <property type="project" value="UniProtKB-UniRule"/>
</dbReference>
<organism evidence="10 11">
    <name type="scientific">Suttonella indologenes</name>
    <dbReference type="NCBI Taxonomy" id="13276"/>
    <lineage>
        <taxon>Bacteria</taxon>
        <taxon>Pseudomonadati</taxon>
        <taxon>Pseudomonadota</taxon>
        <taxon>Gammaproteobacteria</taxon>
        <taxon>Cardiobacteriales</taxon>
        <taxon>Cardiobacteriaceae</taxon>
        <taxon>Suttonella</taxon>
    </lineage>
</organism>
<evidence type="ECO:0000256" key="6">
    <source>
        <dbReference type="ARBA" id="ARBA00023316"/>
    </source>
</evidence>
<evidence type="ECO:0000256" key="4">
    <source>
        <dbReference type="ARBA" id="ARBA00022960"/>
    </source>
</evidence>
<keyword evidence="5 7" id="KW-0573">Peptidoglycan synthesis</keyword>
<keyword evidence="4 7" id="KW-0133">Cell shape</keyword>
<dbReference type="GO" id="GO:0009252">
    <property type="term" value="P:peptidoglycan biosynthetic process"/>
    <property type="evidence" value="ECO:0007669"/>
    <property type="project" value="UniProtKB-UniPathway"/>
</dbReference>
<dbReference type="SUPFAM" id="SSF141523">
    <property type="entry name" value="L,D-transpeptidase catalytic domain-like"/>
    <property type="match status" value="1"/>
</dbReference>
<dbReference type="PANTHER" id="PTHR41533:SF2">
    <property type="entry name" value="BLR7131 PROTEIN"/>
    <property type="match status" value="1"/>
</dbReference>
<keyword evidence="11" id="KW-1185">Reference proteome</keyword>
<evidence type="ECO:0000313" key="10">
    <source>
        <dbReference type="EMBL" id="SUO96476.1"/>
    </source>
</evidence>